<organism evidence="2 3">
    <name type="scientific">Edaphochlamys debaryana</name>
    <dbReference type="NCBI Taxonomy" id="47281"/>
    <lineage>
        <taxon>Eukaryota</taxon>
        <taxon>Viridiplantae</taxon>
        <taxon>Chlorophyta</taxon>
        <taxon>core chlorophytes</taxon>
        <taxon>Chlorophyceae</taxon>
        <taxon>CS clade</taxon>
        <taxon>Chlamydomonadales</taxon>
        <taxon>Chlamydomonadales incertae sedis</taxon>
        <taxon>Edaphochlamys</taxon>
    </lineage>
</organism>
<reference evidence="2" key="1">
    <citation type="journal article" date="2020" name="bioRxiv">
        <title>Comparative genomics of Chlamydomonas.</title>
        <authorList>
            <person name="Craig R.J."/>
            <person name="Hasan A.R."/>
            <person name="Ness R.W."/>
            <person name="Keightley P.D."/>
        </authorList>
    </citation>
    <scope>NUCLEOTIDE SEQUENCE</scope>
    <source>
        <strain evidence="2">CCAP 11/70</strain>
    </source>
</reference>
<keyword evidence="3" id="KW-1185">Reference proteome</keyword>
<accession>A0A835Y2P3</accession>
<sequence length="86" mass="9652">MADASKSVLPDHVLRAIRGEMTEEEKKAQLDKSLGSWWKEYAARKNDEEQEHVADSLLYDERCHLPRTAPPPTLSDGTSVSEAAKE</sequence>
<dbReference type="AlphaFoldDB" id="A0A835Y2P3"/>
<gene>
    <name evidence="2" type="ORF">HYH03_011608</name>
</gene>
<dbReference type="OrthoDB" id="497784at2759"/>
<evidence type="ECO:0000313" key="3">
    <source>
        <dbReference type="Proteomes" id="UP000612055"/>
    </source>
</evidence>
<dbReference type="Proteomes" id="UP000612055">
    <property type="component" value="Unassembled WGS sequence"/>
</dbReference>
<protein>
    <submittedName>
        <fullName evidence="2">Uncharacterized protein</fullName>
    </submittedName>
</protein>
<comment type="caution">
    <text evidence="2">The sequence shown here is derived from an EMBL/GenBank/DDBJ whole genome shotgun (WGS) entry which is preliminary data.</text>
</comment>
<evidence type="ECO:0000256" key="1">
    <source>
        <dbReference type="SAM" id="MobiDB-lite"/>
    </source>
</evidence>
<name>A0A835Y2P3_9CHLO</name>
<dbReference type="EMBL" id="JAEHOE010000067">
    <property type="protein sequence ID" value="KAG2489979.1"/>
    <property type="molecule type" value="Genomic_DNA"/>
</dbReference>
<feature type="region of interest" description="Disordered" evidence="1">
    <location>
        <begin position="64"/>
        <end position="86"/>
    </location>
</feature>
<feature type="compositionally biased region" description="Polar residues" evidence="1">
    <location>
        <begin position="75"/>
        <end position="86"/>
    </location>
</feature>
<evidence type="ECO:0000313" key="2">
    <source>
        <dbReference type="EMBL" id="KAG2489979.1"/>
    </source>
</evidence>
<proteinExistence type="predicted"/>